<feature type="transmembrane region" description="Helical" evidence="1">
    <location>
        <begin position="18"/>
        <end position="39"/>
    </location>
</feature>
<keyword evidence="3" id="KW-1185">Reference proteome</keyword>
<dbReference type="GO" id="GO:0016787">
    <property type="term" value="F:hydrolase activity"/>
    <property type="evidence" value="ECO:0007669"/>
    <property type="project" value="UniProtKB-KW"/>
</dbReference>
<organism evidence="2 3">
    <name type="scientific">Cellulomonas humilata</name>
    <dbReference type="NCBI Taxonomy" id="144055"/>
    <lineage>
        <taxon>Bacteria</taxon>
        <taxon>Bacillati</taxon>
        <taxon>Actinomycetota</taxon>
        <taxon>Actinomycetes</taxon>
        <taxon>Micrococcales</taxon>
        <taxon>Cellulomonadaceae</taxon>
        <taxon>Cellulomonas</taxon>
    </lineage>
</organism>
<evidence type="ECO:0000313" key="3">
    <source>
        <dbReference type="Proteomes" id="UP001239626"/>
    </source>
</evidence>
<dbReference type="InterPro" id="IPR036286">
    <property type="entry name" value="LexA/Signal_pep-like_sf"/>
</dbReference>
<reference evidence="2 3" key="1">
    <citation type="submission" date="2023-07" db="EMBL/GenBank/DDBJ databases">
        <title>Sorghum-associated microbial communities from plants grown in Nebraska, USA.</title>
        <authorList>
            <person name="Schachtman D."/>
        </authorList>
    </citation>
    <scope>NUCLEOTIDE SEQUENCE [LARGE SCALE GENOMIC DNA]</scope>
    <source>
        <strain evidence="2 3">BE332</strain>
    </source>
</reference>
<dbReference type="RefSeq" id="WP_307489465.1">
    <property type="nucleotide sequence ID" value="NZ_JAUSVB010000001.1"/>
</dbReference>
<feature type="transmembrane region" description="Helical" evidence="1">
    <location>
        <begin position="142"/>
        <end position="162"/>
    </location>
</feature>
<accession>A0ABU0EA65</accession>
<protein>
    <submittedName>
        <fullName evidence="2">Signal peptidase</fullName>
        <ecNumber evidence="2">3.4.-.-</ecNumber>
    </submittedName>
</protein>
<dbReference type="Proteomes" id="UP001239626">
    <property type="component" value="Unassembled WGS sequence"/>
</dbReference>
<name>A0ABU0EA65_9CELL</name>
<dbReference type="SUPFAM" id="SSF51306">
    <property type="entry name" value="LexA/Signal peptidase"/>
    <property type="match status" value="1"/>
</dbReference>
<dbReference type="EC" id="3.4.-.-" evidence="2"/>
<dbReference type="EMBL" id="JAUSVB010000001">
    <property type="protein sequence ID" value="MDQ0372153.1"/>
    <property type="molecule type" value="Genomic_DNA"/>
</dbReference>
<gene>
    <name evidence="2" type="ORF">J2X26_000450</name>
</gene>
<evidence type="ECO:0000256" key="1">
    <source>
        <dbReference type="SAM" id="Phobius"/>
    </source>
</evidence>
<keyword evidence="1" id="KW-0472">Membrane</keyword>
<proteinExistence type="predicted"/>
<keyword evidence="1" id="KW-0812">Transmembrane</keyword>
<keyword evidence="2" id="KW-0378">Hydrolase</keyword>
<evidence type="ECO:0000313" key="2">
    <source>
        <dbReference type="EMBL" id="MDQ0372153.1"/>
    </source>
</evidence>
<dbReference type="CDD" id="cd06462">
    <property type="entry name" value="Peptidase_S24_S26"/>
    <property type="match status" value="1"/>
</dbReference>
<sequence>MSDLEQARPAGEALSRRLVGALPTAVLVLVALVGAWFLWPSSLGGCTTLTIVSGHSMDGTYRTGDLVVSRCGPAEVGDVIVYQPQDMGGVRVIHRIVGGTADDGWVVQGDNNDFTDPWTPRGDEVVGVARVHVGGAGALSSLFLSPVVWVSLILVAAGILCWPARQDDEPAADVEPEPAVVP</sequence>
<comment type="caution">
    <text evidence="2">The sequence shown here is derived from an EMBL/GenBank/DDBJ whole genome shotgun (WGS) entry which is preliminary data.</text>
</comment>
<keyword evidence="1" id="KW-1133">Transmembrane helix</keyword>